<reference evidence="1" key="1">
    <citation type="submission" date="2020-05" db="EMBL/GenBank/DDBJ databases">
        <title>Large-scale comparative analyses of tick genomes elucidate their genetic diversity and vector capacities.</title>
        <authorList>
            <person name="Jia N."/>
            <person name="Wang J."/>
            <person name="Shi W."/>
            <person name="Du L."/>
            <person name="Sun Y."/>
            <person name="Zhan W."/>
            <person name="Jiang J."/>
            <person name="Wang Q."/>
            <person name="Zhang B."/>
            <person name="Ji P."/>
            <person name="Sakyi L.B."/>
            <person name="Cui X."/>
            <person name="Yuan T."/>
            <person name="Jiang B."/>
            <person name="Yang W."/>
            <person name="Lam T.T.-Y."/>
            <person name="Chang Q."/>
            <person name="Ding S."/>
            <person name="Wang X."/>
            <person name="Zhu J."/>
            <person name="Ruan X."/>
            <person name="Zhao L."/>
            <person name="Wei J."/>
            <person name="Que T."/>
            <person name="Du C."/>
            <person name="Cheng J."/>
            <person name="Dai P."/>
            <person name="Han X."/>
            <person name="Huang E."/>
            <person name="Gao Y."/>
            <person name="Liu J."/>
            <person name="Shao H."/>
            <person name="Ye R."/>
            <person name="Li L."/>
            <person name="Wei W."/>
            <person name="Wang X."/>
            <person name="Wang C."/>
            <person name="Yang T."/>
            <person name="Huo Q."/>
            <person name="Li W."/>
            <person name="Guo W."/>
            <person name="Chen H."/>
            <person name="Zhou L."/>
            <person name="Ni X."/>
            <person name="Tian J."/>
            <person name="Zhou Y."/>
            <person name="Sheng Y."/>
            <person name="Liu T."/>
            <person name="Pan Y."/>
            <person name="Xia L."/>
            <person name="Li J."/>
            <person name="Zhao F."/>
            <person name="Cao W."/>
        </authorList>
    </citation>
    <scope>NUCLEOTIDE SEQUENCE</scope>
    <source>
        <strain evidence="1">Hyas-2018</strain>
    </source>
</reference>
<evidence type="ECO:0000313" key="1">
    <source>
        <dbReference type="EMBL" id="KAH6943102.1"/>
    </source>
</evidence>
<dbReference type="Proteomes" id="UP000821845">
    <property type="component" value="Chromosome 10"/>
</dbReference>
<sequence>MFDRREVPSSNTTGTVLRLGPNLGFDSLSEQLRSVQDPAVVKVLHLTNCVVPYEAQVAGIIQRFPELRSLRCLSCALKPSELFSLILHRLYRLVEVHFSVLFETGAESELRRMKSLQLPPENQRPAPKVRRIYVEVGYDHNFPLVSMIVRSCPKLEDLHVHFVQGNFWKTLLECRDILTERSHLAEFRFRFTSEKRTSCQHDWIAPLRFMNCAAICANISRRKSTKPWSCVRIHELANRTDCATMPFQLVAVTVAFEDGVTADCIKAASLKHEWVRVRRLCLVLLPEEASSGIFYPNAGVACFDSLRLFLTKTLDNIVELNVSAFHFGPGMQLSTLFQGGLLSRLQSLSASPCSLSSTSSLQSLAEGRRHFKELDVRIETTGRFQRCVVCEDFVACPGEAGQLCDPPSAVFRHGLHMLTLANLHGSGCFWYIKSCGTASTVRISGCSSPLSPNYDLLIQALASTGAPSCLVLEGENLEFADMRLQKSLLRLHTLEQLFLLSELPLSDNSVESFVRPLRQGLPRLMCLHVHYRNADDGARDVRKSWIRDAASPERHFYEVPDSPCLQFCSTATFIGLAKPRNHSPTPESGLD</sequence>
<gene>
    <name evidence="1" type="ORF">HPB50_016006</name>
</gene>
<proteinExistence type="predicted"/>
<name>A0ACB7TCI8_HYAAI</name>
<comment type="caution">
    <text evidence="1">The sequence shown here is derived from an EMBL/GenBank/DDBJ whole genome shotgun (WGS) entry which is preliminary data.</text>
</comment>
<keyword evidence="2" id="KW-1185">Reference proteome</keyword>
<accession>A0ACB7TCI8</accession>
<organism evidence="1 2">
    <name type="scientific">Hyalomma asiaticum</name>
    <name type="common">Tick</name>
    <dbReference type="NCBI Taxonomy" id="266040"/>
    <lineage>
        <taxon>Eukaryota</taxon>
        <taxon>Metazoa</taxon>
        <taxon>Ecdysozoa</taxon>
        <taxon>Arthropoda</taxon>
        <taxon>Chelicerata</taxon>
        <taxon>Arachnida</taxon>
        <taxon>Acari</taxon>
        <taxon>Parasitiformes</taxon>
        <taxon>Ixodida</taxon>
        <taxon>Ixodoidea</taxon>
        <taxon>Ixodidae</taxon>
        <taxon>Hyalomminae</taxon>
        <taxon>Hyalomma</taxon>
    </lineage>
</organism>
<protein>
    <submittedName>
        <fullName evidence="1">Uncharacterized protein</fullName>
    </submittedName>
</protein>
<evidence type="ECO:0000313" key="2">
    <source>
        <dbReference type="Proteomes" id="UP000821845"/>
    </source>
</evidence>
<dbReference type="EMBL" id="CM023490">
    <property type="protein sequence ID" value="KAH6943102.1"/>
    <property type="molecule type" value="Genomic_DNA"/>
</dbReference>